<evidence type="ECO:0000313" key="3">
    <source>
        <dbReference type="Proteomes" id="UP000825729"/>
    </source>
</evidence>
<evidence type="ECO:0000256" key="1">
    <source>
        <dbReference type="SAM" id="MobiDB-lite"/>
    </source>
</evidence>
<feature type="compositionally biased region" description="Pro residues" evidence="1">
    <location>
        <begin position="17"/>
        <end position="35"/>
    </location>
</feature>
<dbReference type="Proteomes" id="UP000825729">
    <property type="component" value="Unassembled WGS sequence"/>
</dbReference>
<dbReference type="EMBL" id="JAINDJ010000003">
    <property type="protein sequence ID" value="KAG9452998.1"/>
    <property type="molecule type" value="Genomic_DNA"/>
</dbReference>
<name>A0AAV7EW96_ARIFI</name>
<gene>
    <name evidence="2" type="ORF">H6P81_005902</name>
</gene>
<feature type="region of interest" description="Disordered" evidence="1">
    <location>
        <begin position="73"/>
        <end position="110"/>
    </location>
</feature>
<proteinExistence type="predicted"/>
<feature type="compositionally biased region" description="Basic residues" evidence="1">
    <location>
        <begin position="83"/>
        <end position="97"/>
    </location>
</feature>
<protein>
    <submittedName>
        <fullName evidence="2">Uncharacterized protein</fullName>
    </submittedName>
</protein>
<reference evidence="2 3" key="1">
    <citation type="submission" date="2021-07" db="EMBL/GenBank/DDBJ databases">
        <title>The Aristolochia fimbriata genome: insights into angiosperm evolution, floral development and chemical biosynthesis.</title>
        <authorList>
            <person name="Jiao Y."/>
        </authorList>
    </citation>
    <scope>NUCLEOTIDE SEQUENCE [LARGE SCALE GENOMIC DNA]</scope>
    <source>
        <strain evidence="2">IBCAS-2021</strain>
        <tissue evidence="2">Leaf</tissue>
    </source>
</reference>
<comment type="caution">
    <text evidence="2">The sequence shown here is derived from an EMBL/GenBank/DDBJ whole genome shotgun (WGS) entry which is preliminary data.</text>
</comment>
<organism evidence="2 3">
    <name type="scientific">Aristolochia fimbriata</name>
    <name type="common">White veined hardy Dutchman's pipe vine</name>
    <dbReference type="NCBI Taxonomy" id="158543"/>
    <lineage>
        <taxon>Eukaryota</taxon>
        <taxon>Viridiplantae</taxon>
        <taxon>Streptophyta</taxon>
        <taxon>Embryophyta</taxon>
        <taxon>Tracheophyta</taxon>
        <taxon>Spermatophyta</taxon>
        <taxon>Magnoliopsida</taxon>
        <taxon>Magnoliidae</taxon>
        <taxon>Piperales</taxon>
        <taxon>Aristolochiaceae</taxon>
        <taxon>Aristolochia</taxon>
    </lineage>
</organism>
<dbReference type="AlphaFoldDB" id="A0AAV7EW96"/>
<keyword evidence="3" id="KW-1185">Reference proteome</keyword>
<feature type="compositionally biased region" description="Basic and acidic residues" evidence="1">
    <location>
        <begin position="73"/>
        <end position="82"/>
    </location>
</feature>
<accession>A0AAV7EW96</accession>
<sequence>MAFQLTQSLPGPRHPPRPPGILPAPRHPPRPPASSPAPGILPWGSMLGRGRCRFDWFEVGFVCGDIVFRHEIRPKRRSAEDKKKKKKKNKKKRRKGLSGHACFETPPSVS</sequence>
<feature type="region of interest" description="Disordered" evidence="1">
    <location>
        <begin position="1"/>
        <end position="42"/>
    </location>
</feature>
<evidence type="ECO:0000313" key="2">
    <source>
        <dbReference type="EMBL" id="KAG9452998.1"/>
    </source>
</evidence>